<evidence type="ECO:0000256" key="5">
    <source>
        <dbReference type="ARBA" id="ARBA00023180"/>
    </source>
</evidence>
<dbReference type="InterPro" id="IPR033121">
    <property type="entry name" value="PEPTIDASE_A1"/>
</dbReference>
<dbReference type="InterPro" id="IPR001461">
    <property type="entry name" value="Aspartic_peptidase_A1"/>
</dbReference>
<dbReference type="CDD" id="cd05476">
    <property type="entry name" value="pepsin_A_like_plant"/>
    <property type="match status" value="1"/>
</dbReference>
<evidence type="ECO:0000313" key="7">
    <source>
        <dbReference type="EMBL" id="KAG2260132.1"/>
    </source>
</evidence>
<gene>
    <name evidence="7" type="ORF">Bca52824_079426</name>
</gene>
<dbReference type="Proteomes" id="UP000886595">
    <property type="component" value="Unassembled WGS sequence"/>
</dbReference>
<dbReference type="Gene3D" id="2.40.70.10">
    <property type="entry name" value="Acid Proteases"/>
    <property type="match status" value="2"/>
</dbReference>
<dbReference type="AlphaFoldDB" id="A0A8X7TZB2"/>
<dbReference type="Pfam" id="PF14543">
    <property type="entry name" value="TAXi_N"/>
    <property type="match status" value="1"/>
</dbReference>
<proteinExistence type="inferred from homology"/>
<comment type="similarity">
    <text evidence="1">Belongs to the peptidase A1 family.</text>
</comment>
<dbReference type="PROSITE" id="PS51767">
    <property type="entry name" value="PEPTIDASE_A1"/>
    <property type="match status" value="1"/>
</dbReference>
<evidence type="ECO:0000313" key="8">
    <source>
        <dbReference type="Proteomes" id="UP000886595"/>
    </source>
</evidence>
<evidence type="ECO:0000256" key="3">
    <source>
        <dbReference type="ARBA" id="ARBA00022750"/>
    </source>
</evidence>
<dbReference type="PANTHER" id="PTHR13683">
    <property type="entry name" value="ASPARTYL PROTEASES"/>
    <property type="match status" value="1"/>
</dbReference>
<keyword evidence="3" id="KW-0064">Aspartyl protease</keyword>
<feature type="domain" description="Peptidase A1" evidence="6">
    <location>
        <begin position="83"/>
        <end position="432"/>
    </location>
</feature>
<keyword evidence="2" id="KW-0645">Protease</keyword>
<keyword evidence="4" id="KW-0378">Hydrolase</keyword>
<evidence type="ECO:0000256" key="2">
    <source>
        <dbReference type="ARBA" id="ARBA00022670"/>
    </source>
</evidence>
<evidence type="ECO:0000259" key="6">
    <source>
        <dbReference type="PROSITE" id="PS51767"/>
    </source>
</evidence>
<dbReference type="SUPFAM" id="SSF50630">
    <property type="entry name" value="Acid proteases"/>
    <property type="match status" value="1"/>
</dbReference>
<dbReference type="GO" id="GO:0006508">
    <property type="term" value="P:proteolysis"/>
    <property type="evidence" value="ECO:0007669"/>
    <property type="project" value="UniProtKB-KW"/>
</dbReference>
<name>A0A8X7TZB2_BRACI</name>
<dbReference type="PANTHER" id="PTHR13683:SF724">
    <property type="entry name" value="PEPTIDASE A1 DOMAIN-CONTAINING PROTEIN"/>
    <property type="match status" value="1"/>
</dbReference>
<reference evidence="7 8" key="1">
    <citation type="submission" date="2020-02" db="EMBL/GenBank/DDBJ databases">
        <authorList>
            <person name="Ma Q."/>
            <person name="Huang Y."/>
            <person name="Song X."/>
            <person name="Pei D."/>
        </authorList>
    </citation>
    <scope>NUCLEOTIDE SEQUENCE [LARGE SCALE GENOMIC DNA]</scope>
    <source>
        <strain evidence="7">Sxm20200214</strain>
        <tissue evidence="7">Leaf</tissue>
    </source>
</reference>
<keyword evidence="8" id="KW-1185">Reference proteome</keyword>
<organism evidence="7 8">
    <name type="scientific">Brassica carinata</name>
    <name type="common">Ethiopian mustard</name>
    <name type="synonym">Abyssinian cabbage</name>
    <dbReference type="NCBI Taxonomy" id="52824"/>
    <lineage>
        <taxon>Eukaryota</taxon>
        <taxon>Viridiplantae</taxon>
        <taxon>Streptophyta</taxon>
        <taxon>Embryophyta</taxon>
        <taxon>Tracheophyta</taxon>
        <taxon>Spermatophyta</taxon>
        <taxon>Magnoliopsida</taxon>
        <taxon>eudicotyledons</taxon>
        <taxon>Gunneridae</taxon>
        <taxon>Pentapetalae</taxon>
        <taxon>rosids</taxon>
        <taxon>malvids</taxon>
        <taxon>Brassicales</taxon>
        <taxon>Brassicaceae</taxon>
        <taxon>Brassiceae</taxon>
        <taxon>Brassica</taxon>
    </lineage>
</organism>
<evidence type="ECO:0000256" key="4">
    <source>
        <dbReference type="ARBA" id="ARBA00022801"/>
    </source>
</evidence>
<dbReference type="InterPro" id="IPR032799">
    <property type="entry name" value="TAXi_C"/>
</dbReference>
<dbReference type="InterPro" id="IPR021109">
    <property type="entry name" value="Peptidase_aspartic_dom_sf"/>
</dbReference>
<comment type="caution">
    <text evidence="7">The sequence shown here is derived from an EMBL/GenBank/DDBJ whole genome shotgun (WGS) entry which is preliminary data.</text>
</comment>
<dbReference type="FunFam" id="2.40.70.10:FF:000018">
    <property type="entry name" value="Aspartic proteinase-like protein 2"/>
    <property type="match status" value="1"/>
</dbReference>
<dbReference type="OrthoDB" id="2747330at2759"/>
<dbReference type="Pfam" id="PF14541">
    <property type="entry name" value="TAXi_C"/>
    <property type="match status" value="1"/>
</dbReference>
<dbReference type="InterPro" id="IPR032861">
    <property type="entry name" value="TAXi_N"/>
</dbReference>
<dbReference type="InterPro" id="IPR034161">
    <property type="entry name" value="Pepsin-like_plant"/>
</dbReference>
<dbReference type="GO" id="GO:0004190">
    <property type="term" value="F:aspartic-type endopeptidase activity"/>
    <property type="evidence" value="ECO:0007669"/>
    <property type="project" value="UniProtKB-KW"/>
</dbReference>
<protein>
    <recommendedName>
        <fullName evidence="6">Peptidase A1 domain-containing protein</fullName>
    </recommendedName>
</protein>
<sequence length="481" mass="52164">MAVDSPTGVIIAAVFLHAATTIVCGSDSVLKLERLIPPSHELSLAQLRAFDSARHGRLLQSPVGGVVDFPVYGASDPFLVGLYYTKVKLGTPQENSMCKSTREVMFYGLAALLATAAPRLIQLSFFDPGASSSSSMVSCSDRRCYSNFQTESGCSPNNLCSYSFKYGDGSGTSGYYISDFMSFDTVITSTLAINSSAPFVFGCSNLQTGDLQRPRRAVDGIFGLGQGRLSVISQLATQGLAPRVFSHCLKGDKSGGGVMVLGQIKRPDTVYTPLVPSQPHYNVNLQSIAVNNQILPIDPSVFTIATGDGTIIDTGTTLAYLPDEAYVPFVQAVSLFSSSQYGRAITYESYQCFDITSGAVDVFPEVSLNFAGGASMVLTPRGYLQMFSSSGSSIWCIGFQRMSHRRITILGDLVLKDKVVVYDLVRQRIGWAEYDCSLEVNVSATRGGRSKDVISTGHDYYYLLQVVFLINILLSWNFRFL</sequence>
<accession>A0A8X7TZB2</accession>
<evidence type="ECO:0000256" key="1">
    <source>
        <dbReference type="ARBA" id="ARBA00007447"/>
    </source>
</evidence>
<dbReference type="EMBL" id="JAAMPC010000015">
    <property type="protein sequence ID" value="KAG2260132.1"/>
    <property type="molecule type" value="Genomic_DNA"/>
</dbReference>
<keyword evidence="5" id="KW-0325">Glycoprotein</keyword>